<evidence type="ECO:0000313" key="2">
    <source>
        <dbReference type="Proteomes" id="UP000682811"/>
    </source>
</evidence>
<comment type="caution">
    <text evidence="1">The sequence shown here is derived from an EMBL/GenBank/DDBJ whole genome shotgun (WGS) entry which is preliminary data.</text>
</comment>
<dbReference type="RefSeq" id="WP_212981008.1">
    <property type="nucleotide sequence ID" value="NZ_AP025343.1"/>
</dbReference>
<protein>
    <submittedName>
        <fullName evidence="1">Uncharacterized protein</fullName>
    </submittedName>
</protein>
<dbReference type="AlphaFoldDB" id="A0A920CRE4"/>
<gene>
    <name evidence="1" type="ORF">J34TS1_56860</name>
</gene>
<dbReference type="Proteomes" id="UP000682811">
    <property type="component" value="Unassembled WGS sequence"/>
</dbReference>
<sequence>MDWPIALNNKFASLISYTKEAQAKYGASASSVIVIQDNKIVTEWYEGQHHFKSGAIQATAPENYLEDQTQFNETLYESLKFI</sequence>
<dbReference type="EMBL" id="BORT01000040">
    <property type="protein sequence ID" value="GIO50921.1"/>
    <property type="molecule type" value="Genomic_DNA"/>
</dbReference>
<keyword evidence="2" id="KW-1185">Reference proteome</keyword>
<proteinExistence type="predicted"/>
<reference evidence="1 2" key="1">
    <citation type="submission" date="2021-03" db="EMBL/GenBank/DDBJ databases">
        <title>Antimicrobial resistance genes in bacteria isolated from Japanese honey, and their potential for conferring macrolide and lincosamide resistance in the American foulbrood pathogen Paenibacillus larvae.</title>
        <authorList>
            <person name="Okamoto M."/>
            <person name="Kumagai M."/>
            <person name="Kanamori H."/>
            <person name="Takamatsu D."/>
        </authorList>
    </citation>
    <scope>NUCLEOTIDE SEQUENCE [LARGE SCALE GENOMIC DNA]</scope>
    <source>
        <strain evidence="1 2">J34TS1</strain>
    </source>
</reference>
<evidence type="ECO:0000313" key="1">
    <source>
        <dbReference type="EMBL" id="GIO50921.1"/>
    </source>
</evidence>
<organism evidence="1 2">
    <name type="scientific">Paenibacillus azoreducens</name>
    <dbReference type="NCBI Taxonomy" id="116718"/>
    <lineage>
        <taxon>Bacteria</taxon>
        <taxon>Bacillati</taxon>
        <taxon>Bacillota</taxon>
        <taxon>Bacilli</taxon>
        <taxon>Bacillales</taxon>
        <taxon>Paenibacillaceae</taxon>
        <taxon>Paenibacillus</taxon>
    </lineage>
</organism>
<name>A0A920CRE4_9BACL</name>
<accession>A0A920CRE4</accession>